<dbReference type="STRING" id="649747.HMPREF0083_00209"/>
<sequence length="46" mass="5060">MMCIRKAQEADIPAMLAIYNHAIRTPTATFDLQIFRTGKPTPLGVG</sequence>
<dbReference type="EMBL" id="AWSJ01000018">
    <property type="protein sequence ID" value="ERI11689.1"/>
    <property type="molecule type" value="Genomic_DNA"/>
</dbReference>
<gene>
    <name evidence="1" type="ORF">HMPREF0083_00209</name>
</gene>
<evidence type="ECO:0000313" key="1">
    <source>
        <dbReference type="EMBL" id="ERI11689.1"/>
    </source>
</evidence>
<name>U1WSU0_ANEAE</name>
<dbReference type="Gene3D" id="3.40.630.30">
    <property type="match status" value="1"/>
</dbReference>
<protein>
    <submittedName>
        <fullName evidence="1">Uncharacterized protein</fullName>
    </submittedName>
</protein>
<dbReference type="InterPro" id="IPR016181">
    <property type="entry name" value="Acyl_CoA_acyltransferase"/>
</dbReference>
<proteinExistence type="predicted"/>
<accession>U1WSU0</accession>
<dbReference type="SUPFAM" id="SSF55729">
    <property type="entry name" value="Acyl-CoA N-acyltransferases (Nat)"/>
    <property type="match status" value="1"/>
</dbReference>
<comment type="caution">
    <text evidence="1">The sequence shown here is derived from an EMBL/GenBank/DDBJ whole genome shotgun (WGS) entry which is preliminary data.</text>
</comment>
<keyword evidence="2" id="KW-1185">Reference proteome</keyword>
<dbReference type="HOGENOM" id="CLU_3179549_0_0_9"/>
<reference evidence="1 2" key="1">
    <citation type="submission" date="2013-08" db="EMBL/GenBank/DDBJ databases">
        <authorList>
            <person name="Weinstock G."/>
            <person name="Sodergren E."/>
            <person name="Wylie T."/>
            <person name="Fulton L."/>
            <person name="Fulton R."/>
            <person name="Fronick C."/>
            <person name="O'Laughlin M."/>
            <person name="Godfrey J."/>
            <person name="Miner T."/>
            <person name="Herter B."/>
            <person name="Appelbaum E."/>
            <person name="Cordes M."/>
            <person name="Lek S."/>
            <person name="Wollam A."/>
            <person name="Pepin K.H."/>
            <person name="Palsikar V.B."/>
            <person name="Mitreva M."/>
            <person name="Wilson R.K."/>
        </authorList>
    </citation>
    <scope>NUCLEOTIDE SEQUENCE [LARGE SCALE GENOMIC DNA]</scope>
    <source>
        <strain evidence="1 2">ATCC 12856</strain>
    </source>
</reference>
<dbReference type="Proteomes" id="UP000016511">
    <property type="component" value="Unassembled WGS sequence"/>
</dbReference>
<evidence type="ECO:0000313" key="2">
    <source>
        <dbReference type="Proteomes" id="UP000016511"/>
    </source>
</evidence>
<organism evidence="1 2">
    <name type="scientific">Aneurinibacillus aneurinilyticus ATCC 12856</name>
    <dbReference type="NCBI Taxonomy" id="649747"/>
    <lineage>
        <taxon>Bacteria</taxon>
        <taxon>Bacillati</taxon>
        <taxon>Bacillota</taxon>
        <taxon>Bacilli</taxon>
        <taxon>Bacillales</taxon>
        <taxon>Paenibacillaceae</taxon>
        <taxon>Aneurinibacillus group</taxon>
        <taxon>Aneurinibacillus</taxon>
    </lineage>
</organism>
<dbReference type="PATRIC" id="fig|649747.3.peg.184"/>
<dbReference type="AlphaFoldDB" id="U1WSU0"/>